<evidence type="ECO:0000256" key="1">
    <source>
        <dbReference type="SAM" id="MobiDB-lite"/>
    </source>
</evidence>
<feature type="compositionally biased region" description="Gly residues" evidence="1">
    <location>
        <begin position="200"/>
        <end position="209"/>
    </location>
</feature>
<dbReference type="EMBL" id="GG663741">
    <property type="protein sequence ID" value="EEH56166.1"/>
    <property type="molecule type" value="Genomic_DNA"/>
</dbReference>
<dbReference type="KEGG" id="mpp:MICPUCDRAFT_65635"/>
<feature type="compositionally biased region" description="Polar residues" evidence="1">
    <location>
        <begin position="323"/>
        <end position="341"/>
    </location>
</feature>
<feature type="region of interest" description="Disordered" evidence="1">
    <location>
        <begin position="173"/>
        <end position="209"/>
    </location>
</feature>
<name>C1MWH3_MICPC</name>
<dbReference type="OMA" id="NAYPQNS"/>
<gene>
    <name evidence="2" type="ORF">MICPUCDRAFT_65635</name>
</gene>
<accession>C1MWH3</accession>
<dbReference type="RefSeq" id="XP_003060214.1">
    <property type="nucleotide sequence ID" value="XM_003060168.1"/>
</dbReference>
<dbReference type="OrthoDB" id="10433293at2759"/>
<reference evidence="2 3" key="1">
    <citation type="journal article" date="2009" name="Science">
        <title>Green evolution and dynamic adaptations revealed by genomes of the marine picoeukaryotes Micromonas.</title>
        <authorList>
            <person name="Worden A.Z."/>
            <person name="Lee J.H."/>
            <person name="Mock T."/>
            <person name="Rouze P."/>
            <person name="Simmons M.P."/>
            <person name="Aerts A.L."/>
            <person name="Allen A.E."/>
            <person name="Cuvelier M.L."/>
            <person name="Derelle E."/>
            <person name="Everett M.V."/>
            <person name="Foulon E."/>
            <person name="Grimwood J."/>
            <person name="Gundlach H."/>
            <person name="Henrissat B."/>
            <person name="Napoli C."/>
            <person name="McDonald S.M."/>
            <person name="Parker M.S."/>
            <person name="Rombauts S."/>
            <person name="Salamov A."/>
            <person name="Von Dassow P."/>
            <person name="Badger J.H."/>
            <person name="Coutinho P.M."/>
            <person name="Demir E."/>
            <person name="Dubchak I."/>
            <person name="Gentemann C."/>
            <person name="Eikrem W."/>
            <person name="Gready J.E."/>
            <person name="John U."/>
            <person name="Lanier W."/>
            <person name="Lindquist E.A."/>
            <person name="Lucas S."/>
            <person name="Mayer K.F."/>
            <person name="Moreau H."/>
            <person name="Not F."/>
            <person name="Otillar R."/>
            <person name="Panaud O."/>
            <person name="Pangilinan J."/>
            <person name="Paulsen I."/>
            <person name="Piegu B."/>
            <person name="Poliakov A."/>
            <person name="Robbens S."/>
            <person name="Schmutz J."/>
            <person name="Toulza E."/>
            <person name="Wyss T."/>
            <person name="Zelensky A."/>
            <person name="Zhou K."/>
            <person name="Armbrust E.V."/>
            <person name="Bhattacharya D."/>
            <person name="Goodenough U.W."/>
            <person name="Van de Peer Y."/>
            <person name="Grigoriev I.V."/>
        </authorList>
    </citation>
    <scope>NUCLEOTIDE SEQUENCE [LARGE SCALE GENOMIC DNA]</scope>
    <source>
        <strain evidence="2 3">CCMP1545</strain>
    </source>
</reference>
<sequence>MFYIATSGRVQLDHDEVNALFCKREKRQAAEWLLNEEELSKYGITATQLAQTFEGPPSCSASGYPRGTPLIVPTDVELDAGNIPSAAAAAAAANAAAAARQAAHQQSGGRGGDAAGGGGGVDEKYRTHGAAGPARAPQHPGDPYATPGPGGGVSQHGGHFPVAQAYHPHHVAARAAAAAAHAAQYGGGHHAMKSQQQHGGPPGHGPGGVPMMHGGGGMMYGQPLPYGMYPGAYGPGGMGPGPDGMMMGPGTALMMGPGGPGGPMGGPHGGPGMYAHHGGPGPFVGHAAMHDARAPHPGTVPHHAGGHHAGGHAAAGGSGPRRQYSSDLSRLMSEFNNNPGSSDDFLKSFLQRTASELDFMAQGQDSSGGTKSQGS</sequence>
<protein>
    <submittedName>
        <fullName evidence="2">Predicted protein</fullName>
    </submittedName>
</protein>
<keyword evidence="3" id="KW-1185">Reference proteome</keyword>
<evidence type="ECO:0000313" key="2">
    <source>
        <dbReference type="EMBL" id="EEH56166.1"/>
    </source>
</evidence>
<dbReference type="Proteomes" id="UP000001876">
    <property type="component" value="Unassembled WGS sequence"/>
</dbReference>
<evidence type="ECO:0000313" key="3">
    <source>
        <dbReference type="Proteomes" id="UP000001876"/>
    </source>
</evidence>
<feature type="region of interest" description="Disordered" evidence="1">
    <location>
        <begin position="102"/>
        <end position="161"/>
    </location>
</feature>
<feature type="compositionally biased region" description="Low complexity" evidence="1">
    <location>
        <begin position="173"/>
        <end position="184"/>
    </location>
</feature>
<feature type="compositionally biased region" description="Gly residues" evidence="1">
    <location>
        <begin position="108"/>
        <end position="120"/>
    </location>
</feature>
<proteinExistence type="predicted"/>
<feature type="region of interest" description="Disordered" evidence="1">
    <location>
        <begin position="296"/>
        <end position="347"/>
    </location>
</feature>
<dbReference type="GeneID" id="9685365"/>
<dbReference type="AlphaFoldDB" id="C1MWH3"/>
<organism evidence="3">
    <name type="scientific">Micromonas pusilla (strain CCMP1545)</name>
    <name type="common">Picoplanktonic green alga</name>
    <dbReference type="NCBI Taxonomy" id="564608"/>
    <lineage>
        <taxon>Eukaryota</taxon>
        <taxon>Viridiplantae</taxon>
        <taxon>Chlorophyta</taxon>
        <taxon>Mamiellophyceae</taxon>
        <taxon>Mamiellales</taxon>
        <taxon>Mamiellaceae</taxon>
        <taxon>Micromonas</taxon>
    </lineage>
</organism>